<evidence type="ECO:0000256" key="6">
    <source>
        <dbReference type="ARBA" id="ARBA00022723"/>
    </source>
</evidence>
<sequence>MILRLISILLALQALKHSLQVLAAGRRHHCIQLFPPHLLSSSIDKMLTASLRHLYIHCSLAPTIKLDPQDAWIEQLDYAGFAKEVTALGKELQKNTGQADVDHLNKIVSWRNIAAAIGVSTMWMPPNPLTIIALSTWTYASWTMIAHHACHGGYNRVDAGKFNSRGFALGSVKKRIEDWCDWMMPEAWNVEHNRLHHYHLGEDLDPDLVERNLSFLREMDIPKPLKYGVALALMSIWKSYYYAPNTFKELQITKWRQEGRELPTNFDPNEPVTLRMLFFPKDDGDEAIAEVINPTKFMLQVMAPFLLTRFIFLPAPLLLFPGLGPTLFSHAVVNLVLAEMLTNIHGFITIVTNHAGSDLYKFRDEVQPKSGSFYVRQVVSSANYNGGSDLLDFSQGWLNYQIEHHVWPDLSMKQYQLGAPKLEEICQKSTIR</sequence>
<gene>
    <name evidence="14" type="ORF">QTG54_011452</name>
</gene>
<dbReference type="AlphaFoldDB" id="A0AAD8Y265"/>
<keyword evidence="15" id="KW-1185">Reference proteome</keyword>
<keyword evidence="4" id="KW-0349">Heme</keyword>
<proteinExistence type="inferred from homology"/>
<dbReference type="EC" id="1.14.19.-" evidence="14"/>
<feature type="chain" id="PRO_5042286407" evidence="12">
    <location>
        <begin position="19"/>
        <end position="432"/>
    </location>
</feature>
<evidence type="ECO:0000313" key="15">
    <source>
        <dbReference type="Proteomes" id="UP001224775"/>
    </source>
</evidence>
<evidence type="ECO:0000256" key="4">
    <source>
        <dbReference type="ARBA" id="ARBA00022617"/>
    </source>
</evidence>
<dbReference type="EMBL" id="JATAAI010000022">
    <property type="protein sequence ID" value="KAK1738158.1"/>
    <property type="molecule type" value="Genomic_DNA"/>
</dbReference>
<keyword evidence="9" id="KW-0408">Iron</keyword>
<dbReference type="PANTHER" id="PTHR19353:SF30">
    <property type="entry name" value="DELTA 8-(E)-SPHINGOLIPID DESATURASE"/>
    <property type="match status" value="1"/>
</dbReference>
<protein>
    <submittedName>
        <fullName evidence="14">Fatty acid desaturase</fullName>
        <ecNumber evidence="14">1.14.19.-</ecNumber>
    </submittedName>
</protein>
<evidence type="ECO:0000256" key="7">
    <source>
        <dbReference type="ARBA" id="ARBA00022989"/>
    </source>
</evidence>
<evidence type="ECO:0000256" key="1">
    <source>
        <dbReference type="ARBA" id="ARBA00004141"/>
    </source>
</evidence>
<evidence type="ECO:0000256" key="2">
    <source>
        <dbReference type="ARBA" id="ARBA00005189"/>
    </source>
</evidence>
<evidence type="ECO:0000256" key="11">
    <source>
        <dbReference type="ARBA" id="ARBA00023136"/>
    </source>
</evidence>
<feature type="signal peptide" evidence="12">
    <location>
        <begin position="1"/>
        <end position="18"/>
    </location>
</feature>
<keyword evidence="6" id="KW-0479">Metal-binding</keyword>
<evidence type="ECO:0000313" key="14">
    <source>
        <dbReference type="EMBL" id="KAK1738158.1"/>
    </source>
</evidence>
<dbReference type="Pfam" id="PF00487">
    <property type="entry name" value="FA_desaturase"/>
    <property type="match status" value="1"/>
</dbReference>
<comment type="similarity">
    <text evidence="3">Belongs to the fatty acid desaturase type 1 family.</text>
</comment>
<dbReference type="GO" id="GO:0016020">
    <property type="term" value="C:membrane"/>
    <property type="evidence" value="ECO:0007669"/>
    <property type="project" value="UniProtKB-SubCell"/>
</dbReference>
<evidence type="ECO:0000256" key="5">
    <source>
        <dbReference type="ARBA" id="ARBA00022692"/>
    </source>
</evidence>
<keyword evidence="12" id="KW-0732">Signal</keyword>
<keyword evidence="10" id="KW-0443">Lipid metabolism</keyword>
<reference evidence="14" key="1">
    <citation type="submission" date="2023-06" db="EMBL/GenBank/DDBJ databases">
        <title>Survivors Of The Sea: Transcriptome response of Skeletonema marinoi to long-term dormancy.</title>
        <authorList>
            <person name="Pinder M.I.M."/>
            <person name="Kourtchenko O."/>
            <person name="Robertson E.K."/>
            <person name="Larsson T."/>
            <person name="Maumus F."/>
            <person name="Osuna-Cruz C.M."/>
            <person name="Vancaester E."/>
            <person name="Stenow R."/>
            <person name="Vandepoele K."/>
            <person name="Ploug H."/>
            <person name="Bruchert V."/>
            <person name="Godhe A."/>
            <person name="Topel M."/>
        </authorList>
    </citation>
    <scope>NUCLEOTIDE SEQUENCE</scope>
    <source>
        <strain evidence="14">R05AC</strain>
    </source>
</reference>
<dbReference type="PANTHER" id="PTHR19353">
    <property type="entry name" value="FATTY ACID DESATURASE 2"/>
    <property type="match status" value="1"/>
</dbReference>
<dbReference type="GO" id="GO:0006629">
    <property type="term" value="P:lipid metabolic process"/>
    <property type="evidence" value="ECO:0007669"/>
    <property type="project" value="UniProtKB-KW"/>
</dbReference>
<keyword evidence="5" id="KW-0812">Transmembrane</keyword>
<evidence type="ECO:0000256" key="9">
    <source>
        <dbReference type="ARBA" id="ARBA00023004"/>
    </source>
</evidence>
<name>A0AAD8Y265_9STRA</name>
<dbReference type="Proteomes" id="UP001224775">
    <property type="component" value="Unassembled WGS sequence"/>
</dbReference>
<evidence type="ECO:0000256" key="10">
    <source>
        <dbReference type="ARBA" id="ARBA00023098"/>
    </source>
</evidence>
<evidence type="ECO:0000256" key="8">
    <source>
        <dbReference type="ARBA" id="ARBA00023002"/>
    </source>
</evidence>
<dbReference type="InterPro" id="IPR005804">
    <property type="entry name" value="FA_desaturase_dom"/>
</dbReference>
<accession>A0AAD8Y265</accession>
<comment type="subcellular location">
    <subcellularLocation>
        <location evidence="1">Membrane</location>
        <topology evidence="1">Multi-pass membrane protein</topology>
    </subcellularLocation>
</comment>
<evidence type="ECO:0000259" key="13">
    <source>
        <dbReference type="Pfam" id="PF00487"/>
    </source>
</evidence>
<feature type="domain" description="Fatty acid desaturase" evidence="13">
    <location>
        <begin position="123"/>
        <end position="429"/>
    </location>
</feature>
<comment type="pathway">
    <text evidence="2">Lipid metabolism.</text>
</comment>
<organism evidence="14 15">
    <name type="scientific">Skeletonema marinoi</name>
    <dbReference type="NCBI Taxonomy" id="267567"/>
    <lineage>
        <taxon>Eukaryota</taxon>
        <taxon>Sar</taxon>
        <taxon>Stramenopiles</taxon>
        <taxon>Ochrophyta</taxon>
        <taxon>Bacillariophyta</taxon>
        <taxon>Coscinodiscophyceae</taxon>
        <taxon>Thalassiosirophycidae</taxon>
        <taxon>Thalassiosirales</taxon>
        <taxon>Skeletonemataceae</taxon>
        <taxon>Skeletonema</taxon>
        <taxon>Skeletonema marinoi-dohrnii complex</taxon>
    </lineage>
</organism>
<keyword evidence="8 14" id="KW-0560">Oxidoreductase</keyword>
<comment type="caution">
    <text evidence="14">The sequence shown here is derived from an EMBL/GenBank/DDBJ whole genome shotgun (WGS) entry which is preliminary data.</text>
</comment>
<evidence type="ECO:0000256" key="12">
    <source>
        <dbReference type="SAM" id="SignalP"/>
    </source>
</evidence>
<dbReference type="GO" id="GO:0046872">
    <property type="term" value="F:metal ion binding"/>
    <property type="evidence" value="ECO:0007669"/>
    <property type="project" value="UniProtKB-KW"/>
</dbReference>
<keyword evidence="7" id="KW-1133">Transmembrane helix</keyword>
<dbReference type="GO" id="GO:0016717">
    <property type="term" value="F:oxidoreductase activity, acting on paired donors, with oxidation of a pair of donors resulting in the reduction of molecular oxygen to two molecules of water"/>
    <property type="evidence" value="ECO:0007669"/>
    <property type="project" value="TreeGrafter"/>
</dbReference>
<dbReference type="InterPro" id="IPR012171">
    <property type="entry name" value="Fatty_acid_desaturase"/>
</dbReference>
<keyword evidence="11" id="KW-0472">Membrane</keyword>
<evidence type="ECO:0000256" key="3">
    <source>
        <dbReference type="ARBA" id="ARBA00009295"/>
    </source>
</evidence>